<reference evidence="2" key="1">
    <citation type="journal article" date="2020" name="Stud. Mycol.">
        <title>101 Dothideomycetes genomes: a test case for predicting lifestyles and emergence of pathogens.</title>
        <authorList>
            <person name="Haridas S."/>
            <person name="Albert R."/>
            <person name="Binder M."/>
            <person name="Bloem J."/>
            <person name="Labutti K."/>
            <person name="Salamov A."/>
            <person name="Andreopoulos B."/>
            <person name="Baker S."/>
            <person name="Barry K."/>
            <person name="Bills G."/>
            <person name="Bluhm B."/>
            <person name="Cannon C."/>
            <person name="Castanera R."/>
            <person name="Culley D."/>
            <person name="Daum C."/>
            <person name="Ezra D."/>
            <person name="Gonzalez J."/>
            <person name="Henrissat B."/>
            <person name="Kuo A."/>
            <person name="Liang C."/>
            <person name="Lipzen A."/>
            <person name="Lutzoni F."/>
            <person name="Magnuson J."/>
            <person name="Mondo S."/>
            <person name="Nolan M."/>
            <person name="Ohm R."/>
            <person name="Pangilinan J."/>
            <person name="Park H.-J."/>
            <person name="Ramirez L."/>
            <person name="Alfaro M."/>
            <person name="Sun H."/>
            <person name="Tritt A."/>
            <person name="Yoshinaga Y."/>
            <person name="Zwiers L.-H."/>
            <person name="Turgeon B."/>
            <person name="Goodwin S."/>
            <person name="Spatafora J."/>
            <person name="Crous P."/>
            <person name="Grigoriev I."/>
        </authorList>
    </citation>
    <scope>NUCLEOTIDE SEQUENCE</scope>
    <source>
        <strain evidence="2">CBS 207.26</strain>
    </source>
</reference>
<feature type="transmembrane region" description="Helical" evidence="1">
    <location>
        <begin position="28"/>
        <end position="49"/>
    </location>
</feature>
<feature type="transmembrane region" description="Helical" evidence="1">
    <location>
        <begin position="61"/>
        <end position="85"/>
    </location>
</feature>
<evidence type="ECO:0000256" key="1">
    <source>
        <dbReference type="SAM" id="Phobius"/>
    </source>
</evidence>
<dbReference type="AlphaFoldDB" id="A0A6A6DMW7"/>
<gene>
    <name evidence="2" type="ORF">K469DRAFT_542703</name>
</gene>
<protein>
    <recommendedName>
        <fullName evidence="4">MARVEL domain-containing protein</fullName>
    </recommendedName>
</protein>
<keyword evidence="1" id="KW-0472">Membrane</keyword>
<dbReference type="EMBL" id="ML994665">
    <property type="protein sequence ID" value="KAF2179569.1"/>
    <property type="molecule type" value="Genomic_DNA"/>
</dbReference>
<proteinExistence type="predicted"/>
<dbReference type="Proteomes" id="UP000800200">
    <property type="component" value="Unassembled WGS sequence"/>
</dbReference>
<evidence type="ECO:0008006" key="4">
    <source>
        <dbReference type="Google" id="ProtNLM"/>
    </source>
</evidence>
<feature type="non-terminal residue" evidence="2">
    <location>
        <position position="92"/>
    </location>
</feature>
<organism evidence="2 3">
    <name type="scientific">Zopfia rhizophila CBS 207.26</name>
    <dbReference type="NCBI Taxonomy" id="1314779"/>
    <lineage>
        <taxon>Eukaryota</taxon>
        <taxon>Fungi</taxon>
        <taxon>Dikarya</taxon>
        <taxon>Ascomycota</taxon>
        <taxon>Pezizomycotina</taxon>
        <taxon>Dothideomycetes</taxon>
        <taxon>Dothideomycetes incertae sedis</taxon>
        <taxon>Zopfiaceae</taxon>
        <taxon>Zopfia</taxon>
    </lineage>
</organism>
<keyword evidence="3" id="KW-1185">Reference proteome</keyword>
<name>A0A6A6DMW7_9PEZI</name>
<accession>A0A6A6DMW7</accession>
<sequence length="92" mass="10197">GAKSIIIILYQVLTRHVSRFRKWASPKAYAILNVIEQVAWGAVAFLGIQANMKSCSGTGCVLSWVVVVLAIILSMVSTLTAFITISDYRYFR</sequence>
<keyword evidence="1" id="KW-1133">Transmembrane helix</keyword>
<evidence type="ECO:0000313" key="2">
    <source>
        <dbReference type="EMBL" id="KAF2179569.1"/>
    </source>
</evidence>
<dbReference type="OrthoDB" id="3436860at2759"/>
<keyword evidence="1" id="KW-0812">Transmembrane</keyword>
<evidence type="ECO:0000313" key="3">
    <source>
        <dbReference type="Proteomes" id="UP000800200"/>
    </source>
</evidence>
<feature type="non-terminal residue" evidence="2">
    <location>
        <position position="1"/>
    </location>
</feature>